<evidence type="ECO:0000313" key="2">
    <source>
        <dbReference type="Proteomes" id="UP000328092"/>
    </source>
</evidence>
<dbReference type="Proteomes" id="UP000328092">
    <property type="component" value="Unassembled WGS sequence"/>
</dbReference>
<protein>
    <submittedName>
        <fullName evidence="1">Uncharacterized protein</fullName>
    </submittedName>
</protein>
<evidence type="ECO:0000313" key="1">
    <source>
        <dbReference type="EMBL" id="VIO76663.1"/>
    </source>
</evidence>
<comment type="caution">
    <text evidence="1">The sequence shown here is derived from an EMBL/GenBank/DDBJ whole genome shotgun (WGS) entry which is preliminary data.</text>
</comment>
<keyword evidence="2" id="KW-1185">Reference proteome</keyword>
<reference evidence="1" key="1">
    <citation type="submission" date="2019-02" db="EMBL/GenBank/DDBJ databases">
        <authorList>
            <person name="Pothier F.J."/>
        </authorList>
    </citation>
    <scope>NUCLEOTIDE SEQUENCE</scope>
    <source>
        <strain evidence="1">CI-1B</strain>
    </source>
</reference>
<organism evidence="1 2">
    <name type="scientific">Bradyrhizobium ivorense</name>
    <dbReference type="NCBI Taxonomy" id="2511166"/>
    <lineage>
        <taxon>Bacteria</taxon>
        <taxon>Pseudomonadati</taxon>
        <taxon>Pseudomonadota</taxon>
        <taxon>Alphaproteobacteria</taxon>
        <taxon>Hyphomicrobiales</taxon>
        <taxon>Nitrobacteraceae</taxon>
        <taxon>Bradyrhizobium</taxon>
    </lineage>
</organism>
<name>A0A508TQS8_9BRAD</name>
<dbReference type="AlphaFoldDB" id="A0A508TQS8"/>
<proteinExistence type="predicted"/>
<sequence>MGLSVHSHSRDMIARALLVVPPSRKRQRAQGMPGARCTRGLACKGREEKRTRAYRFSGRHSGIPCAMVLRLIRAHPGETGLCCHRHSRRRLRLVRRHLPRGRQACTISPSASARSSRAPQRPPHLTATLVTTREAPLDRMRWAHHRIIFRSCKQNYFEREGLTGFWLTCPSGRIAAPSRPPRAKRVLARVRTMPSREREATSIDRRHGSCRRGAAMRTFPTRALLWILRCRQNRVLR</sequence>
<dbReference type="EMBL" id="CAADFC020000028">
    <property type="protein sequence ID" value="VIO76663.1"/>
    <property type="molecule type" value="Genomic_DNA"/>
</dbReference>
<gene>
    <name evidence="1" type="ORF">CI1B_65850</name>
</gene>
<accession>A0A508TQS8</accession>